<evidence type="ECO:0000313" key="3">
    <source>
        <dbReference type="Proteomes" id="UP000237105"/>
    </source>
</evidence>
<dbReference type="Proteomes" id="UP000237105">
    <property type="component" value="Unassembled WGS sequence"/>
</dbReference>
<evidence type="ECO:0000313" key="2">
    <source>
        <dbReference type="EMBL" id="PON50186.1"/>
    </source>
</evidence>
<proteinExistence type="predicted"/>
<name>A0A2P5BN12_PARAD</name>
<sequence>MYQYNNISVYQFLGIIVLISYYINYYVLVYQFNTKYIKTYSFFIER</sequence>
<keyword evidence="3" id="KW-1185">Reference proteome</keyword>
<comment type="caution">
    <text evidence="2">The sequence shown here is derived from an EMBL/GenBank/DDBJ whole genome shotgun (WGS) entry which is preliminary data.</text>
</comment>
<gene>
    <name evidence="2" type="ORF">PanWU01x14_224990</name>
</gene>
<reference evidence="3" key="1">
    <citation type="submission" date="2016-06" db="EMBL/GenBank/DDBJ databases">
        <title>Parallel loss of symbiosis genes in relatives of nitrogen-fixing non-legume Parasponia.</title>
        <authorList>
            <person name="Van Velzen R."/>
            <person name="Holmer R."/>
            <person name="Bu F."/>
            <person name="Rutten L."/>
            <person name="Van Zeijl A."/>
            <person name="Liu W."/>
            <person name="Santuari L."/>
            <person name="Cao Q."/>
            <person name="Sharma T."/>
            <person name="Shen D."/>
            <person name="Roswanjaya Y."/>
            <person name="Wardhani T."/>
            <person name="Kalhor M.S."/>
            <person name="Jansen J."/>
            <person name="Van den Hoogen J."/>
            <person name="Gungor B."/>
            <person name="Hartog M."/>
            <person name="Hontelez J."/>
            <person name="Verver J."/>
            <person name="Yang W.-C."/>
            <person name="Schijlen E."/>
            <person name="Repin R."/>
            <person name="Schilthuizen M."/>
            <person name="Schranz E."/>
            <person name="Heidstra R."/>
            <person name="Miyata K."/>
            <person name="Fedorova E."/>
            <person name="Kohlen W."/>
            <person name="Bisseling T."/>
            <person name="Smit S."/>
            <person name="Geurts R."/>
        </authorList>
    </citation>
    <scope>NUCLEOTIDE SEQUENCE [LARGE SCALE GENOMIC DNA]</scope>
    <source>
        <strain evidence="3">cv. WU1-14</strain>
    </source>
</reference>
<accession>A0A2P5BN12</accession>
<dbReference type="EMBL" id="JXTB01000249">
    <property type="protein sequence ID" value="PON50186.1"/>
    <property type="molecule type" value="Genomic_DNA"/>
</dbReference>
<keyword evidence="1" id="KW-0812">Transmembrane</keyword>
<keyword evidence="1" id="KW-0472">Membrane</keyword>
<keyword evidence="1" id="KW-1133">Transmembrane helix</keyword>
<feature type="transmembrane region" description="Helical" evidence="1">
    <location>
        <begin position="12"/>
        <end position="32"/>
    </location>
</feature>
<protein>
    <submittedName>
        <fullName evidence="2">Uncharacterized protein</fullName>
    </submittedName>
</protein>
<organism evidence="2 3">
    <name type="scientific">Parasponia andersonii</name>
    <name type="common">Sponia andersonii</name>
    <dbReference type="NCBI Taxonomy" id="3476"/>
    <lineage>
        <taxon>Eukaryota</taxon>
        <taxon>Viridiplantae</taxon>
        <taxon>Streptophyta</taxon>
        <taxon>Embryophyta</taxon>
        <taxon>Tracheophyta</taxon>
        <taxon>Spermatophyta</taxon>
        <taxon>Magnoliopsida</taxon>
        <taxon>eudicotyledons</taxon>
        <taxon>Gunneridae</taxon>
        <taxon>Pentapetalae</taxon>
        <taxon>rosids</taxon>
        <taxon>fabids</taxon>
        <taxon>Rosales</taxon>
        <taxon>Cannabaceae</taxon>
        <taxon>Parasponia</taxon>
    </lineage>
</organism>
<evidence type="ECO:0000256" key="1">
    <source>
        <dbReference type="SAM" id="Phobius"/>
    </source>
</evidence>
<dbReference type="AlphaFoldDB" id="A0A2P5BN12"/>